<sequence length="65" mass="7587">MIRKEFLYYLTLTFSVSPLRGGLHSFCGTWLRCNFLEWNDHSASSRLAMYPKNHTLRPVQLPDLG</sequence>
<evidence type="ECO:0000313" key="2">
    <source>
        <dbReference type="Proteomes" id="UP000183471"/>
    </source>
</evidence>
<dbReference type="EMBL" id="FNKY01000001">
    <property type="protein sequence ID" value="SDQ63238.1"/>
    <property type="molecule type" value="Genomic_DNA"/>
</dbReference>
<dbReference type="Proteomes" id="UP000183471">
    <property type="component" value="Unassembled WGS sequence"/>
</dbReference>
<organism evidence="1 2">
    <name type="scientific">Nitrosospira multiformis</name>
    <dbReference type="NCBI Taxonomy" id="1231"/>
    <lineage>
        <taxon>Bacteria</taxon>
        <taxon>Pseudomonadati</taxon>
        <taxon>Pseudomonadota</taxon>
        <taxon>Betaproteobacteria</taxon>
        <taxon>Nitrosomonadales</taxon>
        <taxon>Nitrosomonadaceae</taxon>
        <taxon>Nitrosospira</taxon>
    </lineage>
</organism>
<gene>
    <name evidence="1" type="ORF">SAMN05216402_1627</name>
</gene>
<protein>
    <recommendedName>
        <fullName evidence="3">Secreted protein</fullName>
    </recommendedName>
</protein>
<proteinExistence type="predicted"/>
<reference evidence="1 2" key="1">
    <citation type="submission" date="2016-10" db="EMBL/GenBank/DDBJ databases">
        <authorList>
            <person name="Varghese N."/>
            <person name="Submissions S."/>
        </authorList>
    </citation>
    <scope>NUCLEOTIDE SEQUENCE [LARGE SCALE GENOMIC DNA]</scope>
    <source>
        <strain evidence="1 2">Nl1</strain>
    </source>
</reference>
<evidence type="ECO:0008006" key="3">
    <source>
        <dbReference type="Google" id="ProtNLM"/>
    </source>
</evidence>
<name>A0ABY0THU6_9PROT</name>
<comment type="caution">
    <text evidence="1">The sequence shown here is derived from an EMBL/GenBank/DDBJ whole genome shotgun (WGS) entry which is preliminary data.</text>
</comment>
<evidence type="ECO:0000313" key="1">
    <source>
        <dbReference type="EMBL" id="SDQ63238.1"/>
    </source>
</evidence>
<keyword evidence="2" id="KW-1185">Reference proteome</keyword>
<accession>A0ABY0THU6</accession>